<dbReference type="RefSeq" id="WP_244843204.1">
    <property type="nucleotide sequence ID" value="NZ_CP107006.1"/>
</dbReference>
<proteinExistence type="predicted"/>
<dbReference type="EMBL" id="CP107006">
    <property type="protein sequence ID" value="UYQ95706.1"/>
    <property type="molecule type" value="Genomic_DNA"/>
</dbReference>
<organism evidence="1 2">
    <name type="scientific">Chitinophaga horti</name>
    <dbReference type="NCBI Taxonomy" id="2920382"/>
    <lineage>
        <taxon>Bacteria</taxon>
        <taxon>Pseudomonadati</taxon>
        <taxon>Bacteroidota</taxon>
        <taxon>Chitinophagia</taxon>
        <taxon>Chitinophagales</taxon>
        <taxon>Chitinophagaceae</taxon>
        <taxon>Chitinophaga</taxon>
    </lineage>
</organism>
<name>A0ABY6J7Q1_9BACT</name>
<protein>
    <submittedName>
        <fullName evidence="1">Uncharacterized protein</fullName>
    </submittedName>
</protein>
<evidence type="ECO:0000313" key="2">
    <source>
        <dbReference type="Proteomes" id="UP001162741"/>
    </source>
</evidence>
<accession>A0ABY6J7Q1</accession>
<dbReference type="Proteomes" id="UP001162741">
    <property type="component" value="Chromosome"/>
</dbReference>
<sequence length="132" mass="15045">MKKWLSLILLLVYTISGTGLRELVKVPVLVQHYNEHLQLNQQLTFSQFIVDHYNCIPHTDNDEDRDNQLPFKRVNTNVMFSPVLPASGMQALKKPVAPLAVDEQFPHNDHLLPNDNVSKIWQPPKSGVILIA</sequence>
<reference evidence="1" key="1">
    <citation type="submission" date="2022-10" db="EMBL/GenBank/DDBJ databases">
        <title>Chitinophaga sp. nov., isolated from soil.</title>
        <authorList>
            <person name="Jeon C.O."/>
        </authorList>
    </citation>
    <scope>NUCLEOTIDE SEQUENCE</scope>
    <source>
        <strain evidence="1">R8</strain>
    </source>
</reference>
<keyword evidence="2" id="KW-1185">Reference proteome</keyword>
<evidence type="ECO:0000313" key="1">
    <source>
        <dbReference type="EMBL" id="UYQ95706.1"/>
    </source>
</evidence>
<gene>
    <name evidence="1" type="ORF">MKQ68_11395</name>
</gene>